<dbReference type="Proteomes" id="UP000295304">
    <property type="component" value="Unassembled WGS sequence"/>
</dbReference>
<dbReference type="EMBL" id="SLZW01000010">
    <property type="protein sequence ID" value="TCS60656.1"/>
    <property type="molecule type" value="Genomic_DNA"/>
</dbReference>
<organism evidence="1 2">
    <name type="scientific">Varunaivibrio sulfuroxidans</name>
    <dbReference type="NCBI Taxonomy" id="1773489"/>
    <lineage>
        <taxon>Bacteria</taxon>
        <taxon>Pseudomonadati</taxon>
        <taxon>Pseudomonadota</taxon>
        <taxon>Alphaproteobacteria</taxon>
        <taxon>Rhodospirillales</taxon>
        <taxon>Magnetovibrionaceae</taxon>
        <taxon>Varunaivibrio</taxon>
    </lineage>
</organism>
<dbReference type="AlphaFoldDB" id="A0A4R3J712"/>
<accession>A0A4R3J712</accession>
<protein>
    <submittedName>
        <fullName evidence="1">Uncharacterized protein</fullName>
    </submittedName>
</protein>
<proteinExistence type="predicted"/>
<comment type="caution">
    <text evidence="1">The sequence shown here is derived from an EMBL/GenBank/DDBJ whole genome shotgun (WGS) entry which is preliminary data.</text>
</comment>
<reference evidence="1 2" key="1">
    <citation type="submission" date="2019-03" db="EMBL/GenBank/DDBJ databases">
        <title>Genomic Encyclopedia of Type Strains, Phase IV (KMG-IV): sequencing the most valuable type-strain genomes for metagenomic binning, comparative biology and taxonomic classification.</title>
        <authorList>
            <person name="Goeker M."/>
        </authorList>
    </citation>
    <scope>NUCLEOTIDE SEQUENCE [LARGE SCALE GENOMIC DNA]</scope>
    <source>
        <strain evidence="1 2">DSM 101688</strain>
    </source>
</reference>
<gene>
    <name evidence="1" type="ORF">EDD55_110132</name>
</gene>
<dbReference type="RefSeq" id="WP_132939958.1">
    <property type="nucleotide sequence ID" value="NZ_CP119676.1"/>
</dbReference>
<dbReference type="OrthoDB" id="7361338at2"/>
<evidence type="ECO:0000313" key="1">
    <source>
        <dbReference type="EMBL" id="TCS60656.1"/>
    </source>
</evidence>
<name>A0A4R3J712_9PROT</name>
<evidence type="ECO:0000313" key="2">
    <source>
        <dbReference type="Proteomes" id="UP000295304"/>
    </source>
</evidence>
<sequence length="172" mass="19395">MSDIVTLERKKIFDIPCGNVVITHHPHDPAADVVICLKIDRIGKEYMHHYLVPLDPTPDDTLQLIYADPDDIAIDCAVGVVFDLGEGENAGDIRPEIGDIFINESGVYLKIKDDPKTQKHFGYVDIDANLVRVRQERKMKTVHRKWRVSPGVPGESSEATFSDLRRAHLAQR</sequence>
<keyword evidence="2" id="KW-1185">Reference proteome</keyword>